<reference evidence="2 3" key="1">
    <citation type="submission" date="2016-10" db="EMBL/GenBank/DDBJ databases">
        <authorList>
            <person name="de Groot N.N."/>
        </authorList>
    </citation>
    <scope>NUCLEOTIDE SEQUENCE [LARGE SCALE GENOMIC DNA]</scope>
    <source>
        <strain evidence="2 3">DSM 12130</strain>
    </source>
</reference>
<sequence>MSIIDDSYFQELLQCSPETTGQDKNCYFDPVTAAWRIKAWDQEYLILPGTKEIRAASAAAPPMHDYFGVFLLYYLLRTQPGQYSHEWISEKDLAGGPTFFRGPHAIPTSQISDLFANDLDAFKKRCTELQGQPINLADGAFSFTIVPGIRVAVLYWIGDDDFPAEARVLYDRSVEQMLTLDVVFALAVEVCHRISLPVRQNR</sequence>
<dbReference type="InterPro" id="IPR024264">
    <property type="entry name" value="DUF3786"/>
</dbReference>
<dbReference type="EMBL" id="FNJI01000001">
    <property type="protein sequence ID" value="SDO38047.1"/>
    <property type="molecule type" value="Genomic_DNA"/>
</dbReference>
<evidence type="ECO:0000313" key="2">
    <source>
        <dbReference type="EMBL" id="SDO38047.1"/>
    </source>
</evidence>
<dbReference type="Pfam" id="PF12654">
    <property type="entry name" value="DUF3786"/>
    <property type="match status" value="1"/>
</dbReference>
<name>A0A1H0J2S3_9BACT</name>
<evidence type="ECO:0000313" key="3">
    <source>
        <dbReference type="Proteomes" id="UP000199073"/>
    </source>
</evidence>
<dbReference type="RefSeq" id="WP_092218719.1">
    <property type="nucleotide sequence ID" value="NZ_FNJI01000001.1"/>
</dbReference>
<feature type="domain" description="DUF3786" evidence="1">
    <location>
        <begin position="28"/>
        <end position="192"/>
    </location>
</feature>
<dbReference type="OrthoDB" id="9793197at2"/>
<keyword evidence="3" id="KW-1185">Reference proteome</keyword>
<evidence type="ECO:0000259" key="1">
    <source>
        <dbReference type="Pfam" id="PF12654"/>
    </source>
</evidence>
<proteinExistence type="predicted"/>
<protein>
    <recommendedName>
        <fullName evidence="1">DUF3786 domain-containing protein</fullName>
    </recommendedName>
</protein>
<accession>A0A1H0J2S3</accession>
<dbReference type="Proteomes" id="UP000199073">
    <property type="component" value="Unassembled WGS sequence"/>
</dbReference>
<gene>
    <name evidence="2" type="ORF">SAMN05660330_00126</name>
</gene>
<organism evidence="2 3">
    <name type="scientific">Desulforhopalus singaporensis</name>
    <dbReference type="NCBI Taxonomy" id="91360"/>
    <lineage>
        <taxon>Bacteria</taxon>
        <taxon>Pseudomonadati</taxon>
        <taxon>Thermodesulfobacteriota</taxon>
        <taxon>Desulfobulbia</taxon>
        <taxon>Desulfobulbales</taxon>
        <taxon>Desulfocapsaceae</taxon>
        <taxon>Desulforhopalus</taxon>
    </lineage>
</organism>
<dbReference type="STRING" id="91360.SAMN05660330_00126"/>
<dbReference type="AlphaFoldDB" id="A0A1H0J2S3"/>